<dbReference type="PANTHER" id="PTHR47642">
    <property type="entry name" value="ATP-DEPENDENT DNA HELICASE"/>
    <property type="match status" value="1"/>
</dbReference>
<reference evidence="2 3" key="1">
    <citation type="submission" date="2020-06" db="EMBL/GenBank/DDBJ databases">
        <authorList>
            <person name="Li R."/>
            <person name="Bekaert M."/>
        </authorList>
    </citation>
    <scope>NUCLEOTIDE SEQUENCE [LARGE SCALE GENOMIC DNA]</scope>
    <source>
        <strain evidence="3">wild</strain>
    </source>
</reference>
<evidence type="ECO:0000313" key="2">
    <source>
        <dbReference type="EMBL" id="CAC5377900.1"/>
    </source>
</evidence>
<keyword evidence="3" id="KW-1185">Reference proteome</keyword>
<organism evidence="2 3">
    <name type="scientific">Mytilus coruscus</name>
    <name type="common">Sea mussel</name>
    <dbReference type="NCBI Taxonomy" id="42192"/>
    <lineage>
        <taxon>Eukaryota</taxon>
        <taxon>Metazoa</taxon>
        <taxon>Spiralia</taxon>
        <taxon>Lophotrochozoa</taxon>
        <taxon>Mollusca</taxon>
        <taxon>Bivalvia</taxon>
        <taxon>Autobranchia</taxon>
        <taxon>Pteriomorphia</taxon>
        <taxon>Mytilida</taxon>
        <taxon>Mytiloidea</taxon>
        <taxon>Mytilidae</taxon>
        <taxon>Mytilinae</taxon>
        <taxon>Mytilus</taxon>
    </lineage>
</organism>
<dbReference type="Pfam" id="PF14214">
    <property type="entry name" value="Helitron_like_N"/>
    <property type="match status" value="1"/>
</dbReference>
<name>A0A6J8B3F1_MYTCO</name>
<evidence type="ECO:0000259" key="1">
    <source>
        <dbReference type="Pfam" id="PF14214"/>
    </source>
</evidence>
<accession>A0A6J8B3F1</accession>
<feature type="domain" description="Helitron helicase-like" evidence="1">
    <location>
        <begin position="48"/>
        <end position="112"/>
    </location>
</feature>
<dbReference type="Proteomes" id="UP000507470">
    <property type="component" value="Unassembled WGS sequence"/>
</dbReference>
<evidence type="ECO:0000313" key="3">
    <source>
        <dbReference type="Proteomes" id="UP000507470"/>
    </source>
</evidence>
<dbReference type="EMBL" id="CACVKT020002422">
    <property type="protein sequence ID" value="CAC5377900.1"/>
    <property type="molecule type" value="Genomic_DNA"/>
</dbReference>
<proteinExistence type="predicted"/>
<dbReference type="AlphaFoldDB" id="A0A6J8B3F1"/>
<protein>
    <recommendedName>
        <fullName evidence="1">Helitron helicase-like domain-containing protein</fullName>
    </recommendedName>
</protein>
<sequence>MNIALRKSFTGATPNETLTAAADLKWTDTIQAIGRQRGIFMSDEKINNLSWNDKCAMLRSNPLTAARHFQFRLDCLFKDIILSKAKPLGEVSHYFYRIEFQQRGSPHWHGVIWIKDAPNPEESSLVSIETFIDKYIHSTLPSQEDDKELYDLVNFLQRHTHTSTCTKTGKMCRFNYPKPVTSKTVFARPSKSDKNPAEQSVKFKLAASILTRVKEFLHNTPEFETLSIEDVLTQCNVTEEEYLIQLVNSVKVPTVFMKRTPSDILINNYNPIILKARQANMDIHNTWDLLDPVIQQALAEERAEGEQLDPEFSFLDLGDNLDANHSKRPDTIPLPASNPSSITVETVSTIWTNEEYSSHIRSLNFEQRQCFQIVLDWCQRLDELFQSKYDFGGISVSAFRDLYLLPPIGQGFVFQQPSDEYARLTVNLWENFRLFNLTKIMRQRQDAKFAQMLNRVREAKFTDEDIEVLESRCIDKSKATGHLTLYIYLHGMNRSIVTMILC</sequence>
<gene>
    <name evidence="2" type="ORF">MCOR_14160</name>
</gene>
<dbReference type="OrthoDB" id="10064798at2759"/>
<dbReference type="InterPro" id="IPR025476">
    <property type="entry name" value="Helitron_helicase-like"/>
</dbReference>
<dbReference type="PANTHER" id="PTHR47642:SF8">
    <property type="entry name" value="ATP-DEPENDENT DNA HELICASE"/>
    <property type="match status" value="1"/>
</dbReference>
<dbReference type="InterPro" id="IPR051055">
    <property type="entry name" value="PIF1_helicase"/>
</dbReference>